<dbReference type="InterPro" id="IPR047640">
    <property type="entry name" value="RpiR-like"/>
</dbReference>
<dbReference type="InterPro" id="IPR036388">
    <property type="entry name" value="WH-like_DNA-bd_sf"/>
</dbReference>
<reference evidence="6 7" key="1">
    <citation type="journal article" date="2024" name="Front. Microbiol.">
        <title>Novel thermophilic genera Geochorda gen. nov. and Carboxydochorda gen. nov. from the deep terrestrial subsurface reveal the ecophysiological diversity in the class Limnochordia.</title>
        <authorList>
            <person name="Karnachuk O.V."/>
            <person name="Lukina A.P."/>
            <person name="Avakyan M.R."/>
            <person name="Kadnikov V.V."/>
            <person name="Begmatov S."/>
            <person name="Beletsky A.V."/>
            <person name="Vlasova K.G."/>
            <person name="Novikov A.A."/>
            <person name="Shcherbakova V.A."/>
            <person name="Mardanov A.V."/>
            <person name="Ravin N.V."/>
        </authorList>
    </citation>
    <scope>NUCLEOTIDE SEQUENCE [LARGE SCALE GENOMIC DNA]</scope>
    <source>
        <strain evidence="6 7">L945</strain>
    </source>
</reference>
<evidence type="ECO:0000259" key="5">
    <source>
        <dbReference type="PROSITE" id="PS51464"/>
    </source>
</evidence>
<dbReference type="Pfam" id="PF01380">
    <property type="entry name" value="SIS"/>
    <property type="match status" value="1"/>
</dbReference>
<dbReference type="SUPFAM" id="SSF53697">
    <property type="entry name" value="SIS domain"/>
    <property type="match status" value="1"/>
</dbReference>
<accession>A0ABZ1BW44</accession>
<name>A0ABZ1BW44_9FIRM</name>
<feature type="domain" description="SIS" evidence="5">
    <location>
        <begin position="136"/>
        <end position="275"/>
    </location>
</feature>
<evidence type="ECO:0000256" key="3">
    <source>
        <dbReference type="ARBA" id="ARBA00023163"/>
    </source>
</evidence>
<protein>
    <submittedName>
        <fullName evidence="6">MurR/RpiR family transcriptional regulator</fullName>
    </submittedName>
</protein>
<dbReference type="InterPro" id="IPR046348">
    <property type="entry name" value="SIS_dom_sf"/>
</dbReference>
<dbReference type="PROSITE" id="PS51071">
    <property type="entry name" value="HTH_RPIR"/>
    <property type="match status" value="1"/>
</dbReference>
<dbReference type="Gene3D" id="1.10.10.10">
    <property type="entry name" value="Winged helix-like DNA-binding domain superfamily/Winged helix DNA-binding domain"/>
    <property type="match status" value="1"/>
</dbReference>
<evidence type="ECO:0000256" key="2">
    <source>
        <dbReference type="ARBA" id="ARBA00023125"/>
    </source>
</evidence>
<dbReference type="InterPro" id="IPR001347">
    <property type="entry name" value="SIS_dom"/>
</dbReference>
<organism evidence="6 7">
    <name type="scientific">Carboxydichorda subterranea</name>
    <dbReference type="NCBI Taxonomy" id="3109565"/>
    <lineage>
        <taxon>Bacteria</taxon>
        <taxon>Bacillati</taxon>
        <taxon>Bacillota</taxon>
        <taxon>Limnochordia</taxon>
        <taxon>Limnochordales</taxon>
        <taxon>Geochordaceae</taxon>
        <taxon>Carboxydichorda</taxon>
    </lineage>
</organism>
<sequence>MPSKTAQRAETTGAPGASLARVRAALHQLPDGERRVAQRVLEEPDRVVYLPIAELARITGVSEATVVRFCRRIGYDGYGRFKIALSRELSQPLPRLIDAIGAGDSVAEAMGKLFASFARTLEDVQALLDPEQVQQAVGLLRGARRVEIYASGVSGFAALDAEYKFSRLGLQAVARTDLHRRAPSATLVDAHTAVLAISRSGETKDVVVACEIAKRRGAALIAITTNPRSRLARLADVVLPTVGEELPPATGIPAILAQVTVTAALFVALLVSDYQGSLRHIRDTAEGLRAMLG</sequence>
<dbReference type="EMBL" id="CP141615">
    <property type="protein sequence ID" value="WRP16771.1"/>
    <property type="molecule type" value="Genomic_DNA"/>
</dbReference>
<feature type="domain" description="HTH rpiR-type" evidence="4">
    <location>
        <begin position="16"/>
        <end position="92"/>
    </location>
</feature>
<dbReference type="Gene3D" id="3.40.50.10490">
    <property type="entry name" value="Glucose-6-phosphate isomerase like protein, domain 1"/>
    <property type="match status" value="1"/>
</dbReference>
<dbReference type="Proteomes" id="UP001332192">
    <property type="component" value="Chromosome"/>
</dbReference>
<dbReference type="PROSITE" id="PS51464">
    <property type="entry name" value="SIS"/>
    <property type="match status" value="1"/>
</dbReference>
<dbReference type="RefSeq" id="WP_324716043.1">
    <property type="nucleotide sequence ID" value="NZ_CP141615.1"/>
</dbReference>
<proteinExistence type="predicted"/>
<evidence type="ECO:0000259" key="4">
    <source>
        <dbReference type="PROSITE" id="PS51071"/>
    </source>
</evidence>
<dbReference type="Pfam" id="PF01418">
    <property type="entry name" value="HTH_6"/>
    <property type="match status" value="1"/>
</dbReference>
<keyword evidence="2" id="KW-0238">DNA-binding</keyword>
<evidence type="ECO:0000313" key="6">
    <source>
        <dbReference type="EMBL" id="WRP16771.1"/>
    </source>
</evidence>
<dbReference type="PANTHER" id="PTHR30514">
    <property type="entry name" value="GLUCOKINASE"/>
    <property type="match status" value="1"/>
</dbReference>
<dbReference type="InterPro" id="IPR035472">
    <property type="entry name" value="RpiR-like_SIS"/>
</dbReference>
<dbReference type="PROSITE" id="PS00356">
    <property type="entry name" value="HTH_LACI_1"/>
    <property type="match status" value="1"/>
</dbReference>
<dbReference type="InterPro" id="IPR009057">
    <property type="entry name" value="Homeodomain-like_sf"/>
</dbReference>
<dbReference type="CDD" id="cd05013">
    <property type="entry name" value="SIS_RpiR"/>
    <property type="match status" value="1"/>
</dbReference>
<keyword evidence="3" id="KW-0804">Transcription</keyword>
<dbReference type="InterPro" id="IPR000281">
    <property type="entry name" value="HTH_RpiR"/>
</dbReference>
<keyword evidence="1" id="KW-0805">Transcription regulation</keyword>
<evidence type="ECO:0000313" key="7">
    <source>
        <dbReference type="Proteomes" id="UP001332192"/>
    </source>
</evidence>
<keyword evidence="7" id="KW-1185">Reference proteome</keyword>
<dbReference type="PANTHER" id="PTHR30514:SF1">
    <property type="entry name" value="HTH-TYPE TRANSCRIPTIONAL REGULATOR HEXR-RELATED"/>
    <property type="match status" value="1"/>
</dbReference>
<gene>
    <name evidence="6" type="ORF">U7230_11850</name>
</gene>
<evidence type="ECO:0000256" key="1">
    <source>
        <dbReference type="ARBA" id="ARBA00023015"/>
    </source>
</evidence>
<dbReference type="SUPFAM" id="SSF46689">
    <property type="entry name" value="Homeodomain-like"/>
    <property type="match status" value="1"/>
</dbReference>